<gene>
    <name evidence="1" type="ORF">DDR33_07225</name>
</gene>
<evidence type="ECO:0008006" key="3">
    <source>
        <dbReference type="Google" id="ProtNLM"/>
    </source>
</evidence>
<evidence type="ECO:0000313" key="2">
    <source>
        <dbReference type="Proteomes" id="UP000245647"/>
    </source>
</evidence>
<evidence type="ECO:0000313" key="1">
    <source>
        <dbReference type="EMBL" id="PWG81172.1"/>
    </source>
</evidence>
<comment type="caution">
    <text evidence="1">The sequence shown here is derived from an EMBL/GenBank/DDBJ whole genome shotgun (WGS) entry which is preliminary data.</text>
</comment>
<name>A0A2U2PIS8_9SPHI</name>
<dbReference type="Proteomes" id="UP000245647">
    <property type="component" value="Unassembled WGS sequence"/>
</dbReference>
<dbReference type="AlphaFoldDB" id="A0A2U2PIS8"/>
<reference evidence="1 2" key="1">
    <citation type="submission" date="2018-04" db="EMBL/GenBank/DDBJ databases">
        <title>Pedobacter chongqingensis sp. nov., isolated from a rottenly hemp rope.</title>
        <authorList>
            <person name="Cai Y."/>
        </authorList>
    </citation>
    <scope>NUCLEOTIDE SEQUENCE [LARGE SCALE GENOMIC DNA]</scope>
    <source>
        <strain evidence="1 2">FJ4-8</strain>
    </source>
</reference>
<dbReference type="EMBL" id="QEAS01000005">
    <property type="protein sequence ID" value="PWG81172.1"/>
    <property type="molecule type" value="Genomic_DNA"/>
</dbReference>
<sequence length="193" mass="21990">MNEFWKWFSACHKDFGVNFENGDLLSELDSRIVELGNFAWELGPGIEMENMLVVSPGGRNELLPQTKEIISNSPSIPNWEFHYAKPPKQWKEPIVNLYKGGRKKRIIASSWQYVLLDYSDGLFDIIIEAPNLADFCKDDKLIAAEIILEGLLGEEKRLVTIAQVDVVSEFEAQYKEGTNIKFLGQHIGQLTDK</sequence>
<protein>
    <recommendedName>
        <fullName evidence="3">DUF695 domain-containing protein</fullName>
    </recommendedName>
</protein>
<organism evidence="1 2">
    <name type="scientific">Pararcticibacter amylolyticus</name>
    <dbReference type="NCBI Taxonomy" id="2173175"/>
    <lineage>
        <taxon>Bacteria</taxon>
        <taxon>Pseudomonadati</taxon>
        <taxon>Bacteroidota</taxon>
        <taxon>Sphingobacteriia</taxon>
        <taxon>Sphingobacteriales</taxon>
        <taxon>Sphingobacteriaceae</taxon>
        <taxon>Pararcticibacter</taxon>
    </lineage>
</organism>
<proteinExistence type="predicted"/>
<accession>A0A2U2PIS8</accession>
<keyword evidence="2" id="KW-1185">Reference proteome</keyword>